<keyword evidence="3" id="KW-1185">Reference proteome</keyword>
<dbReference type="RefSeq" id="WP_160672964.1">
    <property type="nucleotide sequence ID" value="NZ_WTYN01000001.1"/>
</dbReference>
<evidence type="ECO:0000313" key="2">
    <source>
        <dbReference type="EMBL" id="MXO62616.1"/>
    </source>
</evidence>
<feature type="chain" id="PRO_5032348733" description="Transporter" evidence="1">
    <location>
        <begin position="24"/>
        <end position="376"/>
    </location>
</feature>
<evidence type="ECO:0008006" key="4">
    <source>
        <dbReference type="Google" id="ProtNLM"/>
    </source>
</evidence>
<sequence length="376" mass="40334">MTMTLNGSAAALLLLTCASPVLADETMIDAPAEQAEPIIVTDVSLYPAAGLMNEHTHDGGEAMIGLRYAHSRFSGPNRSGTDTVSDADILAAGYTTRAARMEMDMVMLDIMYAPNDKVTLMVMPHWMRHEMTMVGIDPANTGMGMDHGMGTGMDMPPGHDHGHGLALGQTMTHTSSGFGDTLASASYRLANTRSFKAHATFGAWIPTGEVARKNPDGTFLHYGMQGGSGTWDIEPSLTVSGRKASWGWGAQAAYRWRSESENKSGFVFGDRFVSNIWTSYAVSRAASLTGRLAYEHEGAIEGHYNGPHNHATPADRQQNYGGDTVLAAFGVNIVLPFGGAMPIQLGFEGGVPIYQNLNGIQLPEKWRFSAALTTTL</sequence>
<feature type="signal peptide" evidence="1">
    <location>
        <begin position="1"/>
        <end position="23"/>
    </location>
</feature>
<protein>
    <recommendedName>
        <fullName evidence="4">Transporter</fullName>
    </recommendedName>
</protein>
<reference evidence="2 3" key="1">
    <citation type="submission" date="2019-12" db="EMBL/GenBank/DDBJ databases">
        <title>Genomic-based taxomic classification of the family Erythrobacteraceae.</title>
        <authorList>
            <person name="Xu L."/>
        </authorList>
    </citation>
    <scope>NUCLEOTIDE SEQUENCE [LARGE SCALE GENOMIC DNA]</scope>
    <source>
        <strain evidence="2 3">MCCC 1A09965</strain>
    </source>
</reference>
<keyword evidence="1" id="KW-0732">Signal</keyword>
<proteinExistence type="predicted"/>
<organism evidence="2 3">
    <name type="scientific">Qipengyuania oceanensis</name>
    <dbReference type="NCBI Taxonomy" id="1463597"/>
    <lineage>
        <taxon>Bacteria</taxon>
        <taxon>Pseudomonadati</taxon>
        <taxon>Pseudomonadota</taxon>
        <taxon>Alphaproteobacteria</taxon>
        <taxon>Sphingomonadales</taxon>
        <taxon>Erythrobacteraceae</taxon>
        <taxon>Qipengyuania</taxon>
    </lineage>
</organism>
<gene>
    <name evidence="2" type="ORF">GRI48_06280</name>
</gene>
<name>A0A844YC80_9SPHN</name>
<evidence type="ECO:0000256" key="1">
    <source>
        <dbReference type="SAM" id="SignalP"/>
    </source>
</evidence>
<dbReference type="OrthoDB" id="5450709at2"/>
<dbReference type="AlphaFoldDB" id="A0A844YC80"/>
<evidence type="ECO:0000313" key="3">
    <source>
        <dbReference type="Proteomes" id="UP000445582"/>
    </source>
</evidence>
<dbReference type="Proteomes" id="UP000445582">
    <property type="component" value="Unassembled WGS sequence"/>
</dbReference>
<dbReference type="EMBL" id="WTYN01000001">
    <property type="protein sequence ID" value="MXO62616.1"/>
    <property type="molecule type" value="Genomic_DNA"/>
</dbReference>
<comment type="caution">
    <text evidence="2">The sequence shown here is derived from an EMBL/GenBank/DDBJ whole genome shotgun (WGS) entry which is preliminary data.</text>
</comment>
<accession>A0A844YC80</accession>